<protein>
    <submittedName>
        <fullName evidence="5">MarR family transcriptional regulator</fullName>
    </submittedName>
</protein>
<proteinExistence type="predicted"/>
<dbReference type="SMART" id="SM00347">
    <property type="entry name" value="HTH_MARR"/>
    <property type="match status" value="1"/>
</dbReference>
<reference evidence="5 6" key="1">
    <citation type="submission" date="2020-05" db="EMBL/GenBank/DDBJ databases">
        <title>Draft genome of xy-202 and genomic insight in genome of the genus Peptostreptococcus.</title>
        <authorList>
            <person name="Zhang Z."/>
        </authorList>
    </citation>
    <scope>NUCLEOTIDE SEQUENCE [LARGE SCALE GENOMIC DNA]</scope>
    <source>
        <strain evidence="5 6">DSM 27025</strain>
    </source>
</reference>
<dbReference type="Pfam" id="PF01047">
    <property type="entry name" value="MarR"/>
    <property type="match status" value="1"/>
</dbReference>
<dbReference type="PROSITE" id="PS50995">
    <property type="entry name" value="HTH_MARR_2"/>
    <property type="match status" value="1"/>
</dbReference>
<evidence type="ECO:0000313" key="5">
    <source>
        <dbReference type="EMBL" id="MBC2575813.1"/>
    </source>
</evidence>
<keyword evidence="6" id="KW-1185">Reference proteome</keyword>
<dbReference type="PANTHER" id="PTHR42756:SF1">
    <property type="entry name" value="TRANSCRIPTIONAL REPRESSOR OF EMRAB OPERON"/>
    <property type="match status" value="1"/>
</dbReference>
<evidence type="ECO:0000256" key="3">
    <source>
        <dbReference type="ARBA" id="ARBA00023163"/>
    </source>
</evidence>
<evidence type="ECO:0000256" key="1">
    <source>
        <dbReference type="ARBA" id="ARBA00023015"/>
    </source>
</evidence>
<organism evidence="5 6">
    <name type="scientific">Peptostreptococcus canis</name>
    <dbReference type="NCBI Taxonomy" id="1159213"/>
    <lineage>
        <taxon>Bacteria</taxon>
        <taxon>Bacillati</taxon>
        <taxon>Bacillota</taxon>
        <taxon>Clostridia</taxon>
        <taxon>Peptostreptococcales</taxon>
        <taxon>Peptostreptococcaceae</taxon>
        <taxon>Peptostreptococcus</taxon>
    </lineage>
</organism>
<dbReference type="Proteomes" id="UP000713904">
    <property type="component" value="Unassembled WGS sequence"/>
</dbReference>
<sequence>MKVEDKLNYENSRKVINDIIVELFKNILTIEERSLRNRGIRDLSMTEIHTIEAIGINGSKTMSEVAEALDITMGTLTISITRLENKGYVYRTKDPNDRRVVLASLTKKGELVDKIHRNFHDEMIDHVMIDLKLDEDQALISALKNINEFFLREYGGTNVY</sequence>
<dbReference type="Gene3D" id="1.10.10.10">
    <property type="entry name" value="Winged helix-like DNA-binding domain superfamily/Winged helix DNA-binding domain"/>
    <property type="match status" value="1"/>
</dbReference>
<dbReference type="InterPro" id="IPR036388">
    <property type="entry name" value="WH-like_DNA-bd_sf"/>
</dbReference>
<dbReference type="PRINTS" id="PR00598">
    <property type="entry name" value="HTHMARR"/>
</dbReference>
<evidence type="ECO:0000259" key="4">
    <source>
        <dbReference type="PROSITE" id="PS50995"/>
    </source>
</evidence>
<gene>
    <name evidence="5" type="ORF">HLB29_03845</name>
</gene>
<dbReference type="EMBL" id="JABGBW010000002">
    <property type="protein sequence ID" value="MBC2575813.1"/>
    <property type="molecule type" value="Genomic_DNA"/>
</dbReference>
<name>A0ABR6TKP5_9FIRM</name>
<keyword evidence="3" id="KW-0804">Transcription</keyword>
<keyword evidence="2" id="KW-0238">DNA-binding</keyword>
<feature type="domain" description="HTH marR-type" evidence="4">
    <location>
        <begin position="1"/>
        <end position="148"/>
    </location>
</feature>
<dbReference type="InterPro" id="IPR036390">
    <property type="entry name" value="WH_DNA-bd_sf"/>
</dbReference>
<dbReference type="PANTHER" id="PTHR42756">
    <property type="entry name" value="TRANSCRIPTIONAL REGULATOR, MARR"/>
    <property type="match status" value="1"/>
</dbReference>
<evidence type="ECO:0000313" key="6">
    <source>
        <dbReference type="Proteomes" id="UP000713904"/>
    </source>
</evidence>
<dbReference type="SUPFAM" id="SSF46785">
    <property type="entry name" value="Winged helix' DNA-binding domain"/>
    <property type="match status" value="1"/>
</dbReference>
<keyword evidence="1" id="KW-0805">Transcription regulation</keyword>
<comment type="caution">
    <text evidence="5">The sequence shown here is derived from an EMBL/GenBank/DDBJ whole genome shotgun (WGS) entry which is preliminary data.</text>
</comment>
<dbReference type="InterPro" id="IPR000835">
    <property type="entry name" value="HTH_MarR-typ"/>
</dbReference>
<evidence type="ECO:0000256" key="2">
    <source>
        <dbReference type="ARBA" id="ARBA00023125"/>
    </source>
</evidence>
<accession>A0ABR6TKP5</accession>